<dbReference type="Proteomes" id="UP000249185">
    <property type="component" value="Unassembled WGS sequence"/>
</dbReference>
<feature type="transmembrane region" description="Helical" evidence="1">
    <location>
        <begin position="26"/>
        <end position="45"/>
    </location>
</feature>
<evidence type="ECO:0000313" key="3">
    <source>
        <dbReference type="Proteomes" id="UP000249185"/>
    </source>
</evidence>
<proteinExistence type="predicted"/>
<keyword evidence="1" id="KW-0472">Membrane</keyword>
<organism evidence="2 3">
    <name type="scientific">Rhodovulum sulfidophilum</name>
    <name type="common">Rhodobacter sulfidophilus</name>
    <dbReference type="NCBI Taxonomy" id="35806"/>
    <lineage>
        <taxon>Bacteria</taxon>
        <taxon>Pseudomonadati</taxon>
        <taxon>Pseudomonadota</taxon>
        <taxon>Alphaproteobacteria</taxon>
        <taxon>Rhodobacterales</taxon>
        <taxon>Paracoccaceae</taxon>
        <taxon>Rhodovulum</taxon>
    </lineage>
</organism>
<protein>
    <submittedName>
        <fullName evidence="2">Uncharacterized protein</fullName>
    </submittedName>
</protein>
<name>A0A2W5NEM8_RHOSU</name>
<feature type="transmembrane region" description="Helical" evidence="1">
    <location>
        <begin position="51"/>
        <end position="71"/>
    </location>
</feature>
<keyword evidence="1" id="KW-1133">Transmembrane helix</keyword>
<evidence type="ECO:0000313" key="2">
    <source>
        <dbReference type="EMBL" id="PZQ49235.1"/>
    </source>
</evidence>
<accession>A0A2W5NEM8</accession>
<comment type="caution">
    <text evidence="2">The sequence shown here is derived from an EMBL/GenBank/DDBJ whole genome shotgun (WGS) entry which is preliminary data.</text>
</comment>
<reference evidence="2 3" key="1">
    <citation type="submission" date="2017-08" db="EMBL/GenBank/DDBJ databases">
        <title>Infants hospitalized years apart are colonized by the same room-sourced microbial strains.</title>
        <authorList>
            <person name="Brooks B."/>
            <person name="Olm M.R."/>
            <person name="Firek B.A."/>
            <person name="Baker R."/>
            <person name="Thomas B.C."/>
            <person name="Morowitz M.J."/>
            <person name="Banfield J.F."/>
        </authorList>
    </citation>
    <scope>NUCLEOTIDE SEQUENCE [LARGE SCALE GENOMIC DNA]</scope>
    <source>
        <strain evidence="2">S2_005_002_R2_34</strain>
    </source>
</reference>
<sequence length="79" mass="8744">MDLKDIRENAAGDLRRGLTVPLEDRLIGGLVAMPFAGFLGIWWNALTWWPSMLTLGLTALIWLPMAVWVAGHLDRANAS</sequence>
<dbReference type="AlphaFoldDB" id="A0A2W5NEM8"/>
<keyword evidence="1" id="KW-0812">Transmembrane</keyword>
<gene>
    <name evidence="2" type="ORF">DI556_11835</name>
</gene>
<evidence type="ECO:0000256" key="1">
    <source>
        <dbReference type="SAM" id="Phobius"/>
    </source>
</evidence>
<dbReference type="EMBL" id="QFPW01000008">
    <property type="protein sequence ID" value="PZQ49235.1"/>
    <property type="molecule type" value="Genomic_DNA"/>
</dbReference>